<gene>
    <name evidence="2" type="ORF">GCM10009844_13790</name>
</gene>
<comment type="caution">
    <text evidence="2">The sequence shown here is derived from an EMBL/GenBank/DDBJ whole genome shotgun (WGS) entry which is preliminary data.</text>
</comment>
<evidence type="ECO:0000313" key="3">
    <source>
        <dbReference type="Proteomes" id="UP001501771"/>
    </source>
</evidence>
<feature type="region of interest" description="Disordered" evidence="1">
    <location>
        <begin position="1"/>
        <end position="78"/>
    </location>
</feature>
<feature type="compositionally biased region" description="Low complexity" evidence="1">
    <location>
        <begin position="55"/>
        <end position="65"/>
    </location>
</feature>
<sequence length="78" mass="8079">MRRDEAGRRLPDAGARLQAPGAEHVDPLLPAGVVSSESRGTTYTPSITTYGAVKATSASRAGSTARKQRSDRPAAIAS</sequence>
<reference evidence="3" key="1">
    <citation type="journal article" date="2019" name="Int. J. Syst. Evol. Microbiol.">
        <title>The Global Catalogue of Microorganisms (GCM) 10K type strain sequencing project: providing services to taxonomists for standard genome sequencing and annotation.</title>
        <authorList>
            <consortium name="The Broad Institute Genomics Platform"/>
            <consortium name="The Broad Institute Genome Sequencing Center for Infectious Disease"/>
            <person name="Wu L."/>
            <person name="Ma J."/>
        </authorList>
    </citation>
    <scope>NUCLEOTIDE SEQUENCE [LARGE SCALE GENOMIC DNA]</scope>
    <source>
        <strain evidence="3">JCM 16022</strain>
    </source>
</reference>
<dbReference type="Proteomes" id="UP001501771">
    <property type="component" value="Unassembled WGS sequence"/>
</dbReference>
<proteinExistence type="predicted"/>
<evidence type="ECO:0000256" key="1">
    <source>
        <dbReference type="SAM" id="MobiDB-lite"/>
    </source>
</evidence>
<feature type="compositionally biased region" description="Polar residues" evidence="1">
    <location>
        <begin position="35"/>
        <end position="49"/>
    </location>
</feature>
<organism evidence="2 3">
    <name type="scientific">Nocardioides koreensis</name>
    <dbReference type="NCBI Taxonomy" id="433651"/>
    <lineage>
        <taxon>Bacteria</taxon>
        <taxon>Bacillati</taxon>
        <taxon>Actinomycetota</taxon>
        <taxon>Actinomycetes</taxon>
        <taxon>Propionibacteriales</taxon>
        <taxon>Nocardioidaceae</taxon>
        <taxon>Nocardioides</taxon>
    </lineage>
</organism>
<evidence type="ECO:0000313" key="2">
    <source>
        <dbReference type="EMBL" id="GAA2142527.1"/>
    </source>
</evidence>
<protein>
    <submittedName>
        <fullName evidence="2">Uncharacterized protein</fullName>
    </submittedName>
</protein>
<dbReference type="EMBL" id="BAAAQR010000003">
    <property type="protein sequence ID" value="GAA2142527.1"/>
    <property type="molecule type" value="Genomic_DNA"/>
</dbReference>
<accession>A0ABP5LB57</accession>
<feature type="compositionally biased region" description="Basic and acidic residues" evidence="1">
    <location>
        <begin position="1"/>
        <end position="11"/>
    </location>
</feature>
<keyword evidence="3" id="KW-1185">Reference proteome</keyword>
<name>A0ABP5LB57_9ACTN</name>